<keyword evidence="2" id="KW-1133">Transmembrane helix</keyword>
<keyword evidence="2" id="KW-0812">Transmembrane</keyword>
<keyword evidence="4" id="KW-1185">Reference proteome</keyword>
<accession>A0ABU0AJ12</accession>
<evidence type="ECO:0000256" key="2">
    <source>
        <dbReference type="SAM" id="Phobius"/>
    </source>
</evidence>
<evidence type="ECO:0000256" key="1">
    <source>
        <dbReference type="SAM" id="Coils"/>
    </source>
</evidence>
<name>A0ABU0AJ12_9BACI</name>
<dbReference type="Proteomes" id="UP001238088">
    <property type="component" value="Unassembled WGS sequence"/>
</dbReference>
<comment type="caution">
    <text evidence="3">The sequence shown here is derived from an EMBL/GenBank/DDBJ whole genome shotgun (WGS) entry which is preliminary data.</text>
</comment>
<dbReference type="EMBL" id="JAUSUB010000013">
    <property type="protein sequence ID" value="MDQ0271254.1"/>
    <property type="molecule type" value="Genomic_DNA"/>
</dbReference>
<evidence type="ECO:0000313" key="4">
    <source>
        <dbReference type="Proteomes" id="UP001238088"/>
    </source>
</evidence>
<feature type="coiled-coil region" evidence="1">
    <location>
        <begin position="26"/>
        <end position="53"/>
    </location>
</feature>
<protein>
    <submittedName>
        <fullName evidence="3">Uncharacterized membrane protein YgaE (UPF0421/DUF939 family)</fullName>
    </submittedName>
</protein>
<organism evidence="3 4">
    <name type="scientific">Cytobacillus purgationiresistens</name>
    <dbReference type="NCBI Taxonomy" id="863449"/>
    <lineage>
        <taxon>Bacteria</taxon>
        <taxon>Bacillati</taxon>
        <taxon>Bacillota</taxon>
        <taxon>Bacilli</taxon>
        <taxon>Bacillales</taxon>
        <taxon>Bacillaceae</taxon>
        <taxon>Cytobacillus</taxon>
    </lineage>
</organism>
<reference evidence="3 4" key="1">
    <citation type="submission" date="2023-07" db="EMBL/GenBank/DDBJ databases">
        <title>Genomic Encyclopedia of Type Strains, Phase IV (KMG-IV): sequencing the most valuable type-strain genomes for metagenomic binning, comparative biology and taxonomic classification.</title>
        <authorList>
            <person name="Goeker M."/>
        </authorList>
    </citation>
    <scope>NUCLEOTIDE SEQUENCE [LARGE SCALE GENOMIC DNA]</scope>
    <source>
        <strain evidence="3 4">DSM 23494</strain>
    </source>
</reference>
<evidence type="ECO:0000313" key="3">
    <source>
        <dbReference type="EMBL" id="MDQ0271254.1"/>
    </source>
</evidence>
<keyword evidence="2" id="KW-0472">Membrane</keyword>
<sequence length="88" mass="10308">MEPNQKKNYILLMIGFIAAVIIVMYVFSLRSQLQDVRANQKNYEEEIESLSSIQNTDALNTSREFLEAFFTYESTAERYNKIEPLMTD</sequence>
<feature type="transmembrane region" description="Helical" evidence="2">
    <location>
        <begin position="9"/>
        <end position="27"/>
    </location>
</feature>
<dbReference type="RefSeq" id="WP_307476287.1">
    <property type="nucleotide sequence ID" value="NZ_JAUSUB010000013.1"/>
</dbReference>
<gene>
    <name evidence="3" type="ORF">J2S17_003142</name>
</gene>
<keyword evidence="1" id="KW-0175">Coiled coil</keyword>
<proteinExistence type="predicted"/>